<dbReference type="Proteomes" id="UP001575105">
    <property type="component" value="Unassembled WGS sequence"/>
</dbReference>
<feature type="transmembrane region" description="Helical" evidence="1">
    <location>
        <begin position="171"/>
        <end position="195"/>
    </location>
</feature>
<protein>
    <recommendedName>
        <fullName evidence="4">DUF4190 domain-containing protein</fullName>
    </recommendedName>
</protein>
<keyword evidence="1" id="KW-0812">Transmembrane</keyword>
<keyword evidence="3" id="KW-1185">Reference proteome</keyword>
<dbReference type="EMBL" id="JBGUBD010000013">
    <property type="protein sequence ID" value="MFA9479887.1"/>
    <property type="molecule type" value="Genomic_DNA"/>
</dbReference>
<evidence type="ECO:0008006" key="4">
    <source>
        <dbReference type="Google" id="ProtNLM"/>
    </source>
</evidence>
<accession>A0ABV4U9C5</accession>
<sequence length="197" mass="21646">MQTAAPDRPIHCPRCSAAFDPPPWEQPHAACPNCNWQGEAYAFDPPPMQVDVQQEALPDDATCVHHPTKQAETVCAGTGDYICSLCAIETGGQTYSAAYVNRVGIESLGEHVRRDLPRPDRVMTTMIVLMFVPFCWFMAPVALIAAAVYFVKMVQLRRDDPLYRQLVGIGHVVTGAVTFAAVSLMITAFVTLIFVSF</sequence>
<dbReference type="RefSeq" id="WP_425346813.1">
    <property type="nucleotide sequence ID" value="NZ_JBGUBD010000013.1"/>
</dbReference>
<evidence type="ECO:0000256" key="1">
    <source>
        <dbReference type="SAM" id="Phobius"/>
    </source>
</evidence>
<feature type="transmembrane region" description="Helical" evidence="1">
    <location>
        <begin position="127"/>
        <end position="151"/>
    </location>
</feature>
<evidence type="ECO:0000313" key="3">
    <source>
        <dbReference type="Proteomes" id="UP001575105"/>
    </source>
</evidence>
<reference evidence="2 3" key="1">
    <citation type="submission" date="2024-08" db="EMBL/GenBank/DDBJ databases">
        <title>Whole-genome sequencing of halo(alkali)philic microorganisms from hypersaline lakes.</title>
        <authorList>
            <person name="Sorokin D.Y."/>
            <person name="Merkel A.Y."/>
            <person name="Messina E."/>
            <person name="Yakimov M."/>
        </authorList>
    </citation>
    <scope>NUCLEOTIDE SEQUENCE [LARGE SCALE GENOMIC DNA]</scope>
    <source>
        <strain evidence="2 3">AB-hyl4</strain>
    </source>
</reference>
<proteinExistence type="predicted"/>
<gene>
    <name evidence="2" type="ORF">ACERK3_16510</name>
</gene>
<organism evidence="2 3">
    <name type="scientific">Natronomicrosphaera hydrolytica</name>
    <dbReference type="NCBI Taxonomy" id="3242702"/>
    <lineage>
        <taxon>Bacteria</taxon>
        <taxon>Pseudomonadati</taxon>
        <taxon>Planctomycetota</taxon>
        <taxon>Phycisphaerae</taxon>
        <taxon>Phycisphaerales</taxon>
        <taxon>Phycisphaeraceae</taxon>
        <taxon>Natronomicrosphaera</taxon>
    </lineage>
</organism>
<keyword evidence="1" id="KW-0472">Membrane</keyword>
<keyword evidence="1" id="KW-1133">Transmembrane helix</keyword>
<evidence type="ECO:0000313" key="2">
    <source>
        <dbReference type="EMBL" id="MFA9479887.1"/>
    </source>
</evidence>
<name>A0ABV4U9C5_9BACT</name>
<comment type="caution">
    <text evidence="2">The sequence shown here is derived from an EMBL/GenBank/DDBJ whole genome shotgun (WGS) entry which is preliminary data.</text>
</comment>